<organism evidence="1 2">
    <name type="scientific">Aliivibrio sifiae</name>
    <dbReference type="NCBI Taxonomy" id="566293"/>
    <lineage>
        <taxon>Bacteria</taxon>
        <taxon>Pseudomonadati</taxon>
        <taxon>Pseudomonadota</taxon>
        <taxon>Gammaproteobacteria</taxon>
        <taxon>Vibrionales</taxon>
        <taxon>Vibrionaceae</taxon>
        <taxon>Aliivibrio</taxon>
    </lineage>
</organism>
<dbReference type="InterPro" id="IPR021352">
    <property type="entry name" value="DUF2971"/>
</dbReference>
<dbReference type="Pfam" id="PF11185">
    <property type="entry name" value="DUF2971"/>
    <property type="match status" value="1"/>
</dbReference>
<reference evidence="1 2" key="1">
    <citation type="submission" date="2016-12" db="EMBL/GenBank/DDBJ databases">
        <title>Diversity of luminous bacteria.</title>
        <authorList>
            <person name="Yoshizawa S."/>
            <person name="Kogure K."/>
        </authorList>
    </citation>
    <scope>NUCLEOTIDE SEQUENCE [LARGE SCALE GENOMIC DNA]</scope>
    <source>
        <strain evidence="1 2">ATCC 33715</strain>
    </source>
</reference>
<proteinExistence type="predicted"/>
<sequence length="323" mass="38545">MDYPNVQYLSKYRVLRNPDGTLNENTLNILRNKSVWYAAPNTFNDPFDCKIRPLTVPSDNEFVGDFNDMDQLEYYLASRSKEAAEKGNEKEFHEFLYKLTQRRNDKLEEQSKNYAVMCFSEIHDHGLMWSHYADEHKGIVITFERTEDNMLGKSSCRPVRYSRHYPRISHEEYWKSRKFASDEHPQDHDVLSMCLFTKYEDWFYEKEWRDVIHNSQGNGKLIQLDAKIKGVFFGCRTPEEDKAIVKEILGNTVQYLQMFQAESGFQLIPMPEEQWKHETERLKELARYDYFDGLEVMTRYHGKPNYFVDPKIAEDLLRKIKFT</sequence>
<gene>
    <name evidence="1" type="ORF">BTO22_13125</name>
</gene>
<accession>A0A2S7X2M9</accession>
<dbReference type="AlphaFoldDB" id="A0A2S7X2M9"/>
<dbReference type="RefSeq" id="WP_181044650.1">
    <property type="nucleotide sequence ID" value="NZ_CAWNRT010000002.1"/>
</dbReference>
<dbReference type="Proteomes" id="UP000239263">
    <property type="component" value="Unassembled WGS sequence"/>
</dbReference>
<protein>
    <recommendedName>
        <fullName evidence="3">DUF2971 domain-containing protein</fullName>
    </recommendedName>
</protein>
<name>A0A2S7X2M9_9GAMM</name>
<evidence type="ECO:0000313" key="2">
    <source>
        <dbReference type="Proteomes" id="UP000239263"/>
    </source>
</evidence>
<comment type="caution">
    <text evidence="1">The sequence shown here is derived from an EMBL/GenBank/DDBJ whole genome shotgun (WGS) entry which is preliminary data.</text>
</comment>
<evidence type="ECO:0008006" key="3">
    <source>
        <dbReference type="Google" id="ProtNLM"/>
    </source>
</evidence>
<evidence type="ECO:0000313" key="1">
    <source>
        <dbReference type="EMBL" id="PQJ84466.1"/>
    </source>
</evidence>
<dbReference type="EMBL" id="MSCO01000002">
    <property type="protein sequence ID" value="PQJ84466.1"/>
    <property type="molecule type" value="Genomic_DNA"/>
</dbReference>